<feature type="compositionally biased region" description="Basic and acidic residues" evidence="1">
    <location>
        <begin position="1"/>
        <end position="10"/>
    </location>
</feature>
<feature type="compositionally biased region" description="Low complexity" evidence="1">
    <location>
        <begin position="11"/>
        <end position="21"/>
    </location>
</feature>
<feature type="compositionally biased region" description="Low complexity" evidence="1">
    <location>
        <begin position="253"/>
        <end position="264"/>
    </location>
</feature>
<dbReference type="EMBL" id="JABBWG010000007">
    <property type="protein sequence ID" value="KAG1820871.1"/>
    <property type="molecule type" value="Genomic_DNA"/>
</dbReference>
<feature type="region of interest" description="Disordered" evidence="1">
    <location>
        <begin position="136"/>
        <end position="165"/>
    </location>
</feature>
<accession>A0A9P7JG82</accession>
<dbReference type="AlphaFoldDB" id="A0A9P7JG82"/>
<feature type="compositionally biased region" description="Low complexity" evidence="1">
    <location>
        <begin position="141"/>
        <end position="151"/>
    </location>
</feature>
<organism evidence="2 3">
    <name type="scientific">Suillus subaureus</name>
    <dbReference type="NCBI Taxonomy" id="48587"/>
    <lineage>
        <taxon>Eukaryota</taxon>
        <taxon>Fungi</taxon>
        <taxon>Dikarya</taxon>
        <taxon>Basidiomycota</taxon>
        <taxon>Agaricomycotina</taxon>
        <taxon>Agaricomycetes</taxon>
        <taxon>Agaricomycetidae</taxon>
        <taxon>Boletales</taxon>
        <taxon>Suillineae</taxon>
        <taxon>Suillaceae</taxon>
        <taxon>Suillus</taxon>
    </lineage>
</organism>
<feature type="compositionally biased region" description="Low complexity" evidence="1">
    <location>
        <begin position="92"/>
        <end position="114"/>
    </location>
</feature>
<comment type="caution">
    <text evidence="2">The sequence shown here is derived from an EMBL/GenBank/DDBJ whole genome shotgun (WGS) entry which is preliminary data.</text>
</comment>
<evidence type="ECO:0000313" key="3">
    <source>
        <dbReference type="Proteomes" id="UP000807769"/>
    </source>
</evidence>
<keyword evidence="3" id="KW-1185">Reference proteome</keyword>
<sequence length="460" mass="50787">MDRERYDSHQHSISSTPTSQHSSHRSRSPYTSDSQSSMSSTSGISPRTPQPPAPSDNLARYRAPSEPFPQSPLYSFGPHDNLDGTAFLYDRSPGSSQSAQSNSSNIQSHSDSNQLIPPFQLSQMREKVPHNLRVDSSRALSTSSMPPAASGPSGGPRGRTVSSGAPSQYIAPLIQSQQMPSSVAIQGSRDSKTSMLADGILMTAISAANAEHREFPWYCVWNRALERYTFPGSIGDDLFCNVAPQHVLIRSFDSSPPDSLSSGRGRSEGSRSESVSPFFSEPRTPPRRTQAKVPHAHVVPDFAQILRRIKLPPSMPPVIVREKIICLVEIKPKSLRAKNYGFSSAAMQISRQAYFAFMGDSTLTTIGVILAFGNVWKYVEFPRPLANLPSTWSEYQDPTFGSPSNLRRPVPRVPSYLKKLSGNKDMCFDLIDPRGLSEIALKFLATRILEREKIFEWANI</sequence>
<name>A0A9P7JG82_9AGAM</name>
<protein>
    <submittedName>
        <fullName evidence="2">Uncharacterized protein</fullName>
    </submittedName>
</protein>
<evidence type="ECO:0000256" key="1">
    <source>
        <dbReference type="SAM" id="MobiDB-lite"/>
    </source>
</evidence>
<proteinExistence type="predicted"/>
<dbReference type="OrthoDB" id="2686174at2759"/>
<reference evidence="2" key="1">
    <citation type="journal article" date="2020" name="New Phytol.">
        <title>Comparative genomics reveals dynamic genome evolution in host specialist ectomycorrhizal fungi.</title>
        <authorList>
            <person name="Lofgren L.A."/>
            <person name="Nguyen N.H."/>
            <person name="Vilgalys R."/>
            <person name="Ruytinx J."/>
            <person name="Liao H.L."/>
            <person name="Branco S."/>
            <person name="Kuo A."/>
            <person name="LaButti K."/>
            <person name="Lipzen A."/>
            <person name="Andreopoulos W."/>
            <person name="Pangilinan J."/>
            <person name="Riley R."/>
            <person name="Hundley H."/>
            <person name="Na H."/>
            <person name="Barry K."/>
            <person name="Grigoriev I.V."/>
            <person name="Stajich J.E."/>
            <person name="Kennedy P.G."/>
        </authorList>
    </citation>
    <scope>NUCLEOTIDE SEQUENCE</scope>
    <source>
        <strain evidence="2">MN1</strain>
    </source>
</reference>
<gene>
    <name evidence="2" type="ORF">BJ212DRAFT_1336068</name>
</gene>
<dbReference type="Proteomes" id="UP000807769">
    <property type="component" value="Unassembled WGS sequence"/>
</dbReference>
<evidence type="ECO:0000313" key="2">
    <source>
        <dbReference type="EMBL" id="KAG1820871.1"/>
    </source>
</evidence>
<feature type="region of interest" description="Disordered" evidence="1">
    <location>
        <begin position="1"/>
        <end position="114"/>
    </location>
</feature>
<feature type="region of interest" description="Disordered" evidence="1">
    <location>
        <begin position="253"/>
        <end position="293"/>
    </location>
</feature>
<dbReference type="RefSeq" id="XP_041195938.1">
    <property type="nucleotide sequence ID" value="XM_041334932.1"/>
</dbReference>
<dbReference type="GeneID" id="64628949"/>
<feature type="compositionally biased region" description="Low complexity" evidence="1">
    <location>
        <begin position="28"/>
        <end position="45"/>
    </location>
</feature>